<proteinExistence type="predicted"/>
<keyword evidence="1" id="KW-0175">Coiled coil</keyword>
<dbReference type="PROSITE" id="PS51257">
    <property type="entry name" value="PROKAR_LIPOPROTEIN"/>
    <property type="match status" value="1"/>
</dbReference>
<evidence type="ECO:0000256" key="1">
    <source>
        <dbReference type="SAM" id="Coils"/>
    </source>
</evidence>
<dbReference type="Pfam" id="PF20316">
    <property type="entry name" value="DUF6612"/>
    <property type="match status" value="1"/>
</dbReference>
<dbReference type="Gene3D" id="2.50.20.20">
    <property type="match status" value="1"/>
</dbReference>
<dbReference type="InterPro" id="IPR046720">
    <property type="entry name" value="DUF6612"/>
</dbReference>
<sequence length="282" mass="32792">MDRKILAVAIVSLMLVLAGCGEELSPKEVYDNGLVQMEQLETASLSRTQTLRAQQESFRTSMDVDVQFSPLEMYGTIEMTLLNLKDPLLFFLYVDDDEWLTKPDRDGADWEANPREQLQDLVLEEPASLLNVFKPFQNEFLMKDVEMVYTEGEEEVDLLEEDVEVEEVAVDESEEVSISAYEVSFRGSDEKYKPLVRQHLEQMNLTDLQGVDLNAVMETVEIERIDMTAQIEKETFDVHRFQTRFRYLVEVLDEYRVIDESVIIRLNNHNEQIDFEQIRAAQ</sequence>
<evidence type="ECO:0000313" key="2">
    <source>
        <dbReference type="EMBL" id="MFC0469982.1"/>
    </source>
</evidence>
<protein>
    <submittedName>
        <fullName evidence="2">DUF6612 family protein</fullName>
    </submittedName>
</protein>
<reference evidence="2 3" key="1">
    <citation type="submission" date="2024-09" db="EMBL/GenBank/DDBJ databases">
        <authorList>
            <person name="Sun Q."/>
            <person name="Mori K."/>
        </authorList>
    </citation>
    <scope>NUCLEOTIDE SEQUENCE [LARGE SCALE GENOMIC DNA]</scope>
    <source>
        <strain evidence="2 3">NCAIM B.02610</strain>
    </source>
</reference>
<dbReference type="EMBL" id="JBHLUX010000015">
    <property type="protein sequence ID" value="MFC0469982.1"/>
    <property type="molecule type" value="Genomic_DNA"/>
</dbReference>
<comment type="caution">
    <text evidence="2">The sequence shown here is derived from an EMBL/GenBank/DDBJ whole genome shotgun (WGS) entry which is preliminary data.</text>
</comment>
<evidence type="ECO:0000313" key="3">
    <source>
        <dbReference type="Proteomes" id="UP001589838"/>
    </source>
</evidence>
<name>A0ABV6KAM4_9BACI</name>
<gene>
    <name evidence="2" type="ORF">ACFFHM_05370</name>
</gene>
<dbReference type="Proteomes" id="UP001589838">
    <property type="component" value="Unassembled WGS sequence"/>
</dbReference>
<dbReference type="RefSeq" id="WP_335962621.1">
    <property type="nucleotide sequence ID" value="NZ_JAXBLX010000031.1"/>
</dbReference>
<organism evidence="2 3">
    <name type="scientific">Halalkalibacter kiskunsagensis</name>
    <dbReference type="NCBI Taxonomy" id="1548599"/>
    <lineage>
        <taxon>Bacteria</taxon>
        <taxon>Bacillati</taxon>
        <taxon>Bacillota</taxon>
        <taxon>Bacilli</taxon>
        <taxon>Bacillales</taxon>
        <taxon>Bacillaceae</taxon>
        <taxon>Halalkalibacter</taxon>
    </lineage>
</organism>
<feature type="coiled-coil region" evidence="1">
    <location>
        <begin position="142"/>
        <end position="176"/>
    </location>
</feature>
<accession>A0ABV6KAM4</accession>
<keyword evidence="3" id="KW-1185">Reference proteome</keyword>